<dbReference type="EMBL" id="JABAIL010000005">
    <property type="protein sequence ID" value="NLR92963.1"/>
    <property type="molecule type" value="Genomic_DNA"/>
</dbReference>
<dbReference type="Pfam" id="PF13858">
    <property type="entry name" value="DUF4199"/>
    <property type="match status" value="1"/>
</dbReference>
<dbReference type="InterPro" id="IPR025250">
    <property type="entry name" value="DUF4199"/>
</dbReference>
<sequence length="175" mass="19846">MNELPQKRTFAIKYGAIVGVFSFGYSVLLSTLGKTQDPFLQYLNILVIVTATFFAYREYKFHSGGYLNYKDGVKLGTLLSFIGALITGVLNYLYVKFLDDSAIMQAIEQTRVELEKQPQLTDEQIDQAIELSQWLALTPIPYLLSVVLYTFLGFLLALAISYFMKQEVGKDGYNF</sequence>
<comment type="caution">
    <text evidence="2">The sequence shown here is derived from an EMBL/GenBank/DDBJ whole genome shotgun (WGS) entry which is preliminary data.</text>
</comment>
<feature type="transmembrane region" description="Helical" evidence="1">
    <location>
        <begin position="39"/>
        <end position="56"/>
    </location>
</feature>
<evidence type="ECO:0000256" key="1">
    <source>
        <dbReference type="SAM" id="Phobius"/>
    </source>
</evidence>
<protein>
    <submittedName>
        <fullName evidence="2">DUF4199 domain-containing protein</fullName>
    </submittedName>
</protein>
<dbReference type="RefSeq" id="WP_168883676.1">
    <property type="nucleotide sequence ID" value="NZ_JABAIL010000005.1"/>
</dbReference>
<dbReference type="AlphaFoldDB" id="A0A7X8SML6"/>
<feature type="transmembrane region" description="Helical" evidence="1">
    <location>
        <begin position="12"/>
        <end position="33"/>
    </location>
</feature>
<dbReference type="Proteomes" id="UP000585050">
    <property type="component" value="Unassembled WGS sequence"/>
</dbReference>
<evidence type="ECO:0000313" key="2">
    <source>
        <dbReference type="EMBL" id="NLR92963.1"/>
    </source>
</evidence>
<keyword evidence="1" id="KW-0812">Transmembrane</keyword>
<feature type="transmembrane region" description="Helical" evidence="1">
    <location>
        <begin position="140"/>
        <end position="163"/>
    </location>
</feature>
<keyword evidence="1" id="KW-1133">Transmembrane helix</keyword>
<keyword evidence="3" id="KW-1185">Reference proteome</keyword>
<keyword evidence="1" id="KW-0472">Membrane</keyword>
<evidence type="ECO:0000313" key="3">
    <source>
        <dbReference type="Proteomes" id="UP000585050"/>
    </source>
</evidence>
<feature type="transmembrane region" description="Helical" evidence="1">
    <location>
        <begin position="77"/>
        <end position="95"/>
    </location>
</feature>
<name>A0A7X8SML6_9BACT</name>
<organism evidence="2 3">
    <name type="scientific">Flammeovirga agarivorans</name>
    <dbReference type="NCBI Taxonomy" id="2726742"/>
    <lineage>
        <taxon>Bacteria</taxon>
        <taxon>Pseudomonadati</taxon>
        <taxon>Bacteroidota</taxon>
        <taxon>Cytophagia</taxon>
        <taxon>Cytophagales</taxon>
        <taxon>Flammeovirgaceae</taxon>
        <taxon>Flammeovirga</taxon>
    </lineage>
</organism>
<gene>
    <name evidence="2" type="ORF">HGP29_17255</name>
</gene>
<accession>A0A7X8SML6</accession>
<proteinExistence type="predicted"/>
<reference evidence="2 3" key="1">
    <citation type="submission" date="2020-04" db="EMBL/GenBank/DDBJ databases">
        <title>Flammeovirga sp. SR4, a novel species isolated from seawater.</title>
        <authorList>
            <person name="Wang X."/>
        </authorList>
    </citation>
    <scope>NUCLEOTIDE SEQUENCE [LARGE SCALE GENOMIC DNA]</scope>
    <source>
        <strain evidence="2 3">SR4</strain>
    </source>
</reference>